<reference evidence="1" key="2">
    <citation type="journal article" date="2015" name="Fish Shellfish Immunol.">
        <title>Early steps in the European eel (Anguilla anguilla)-Vibrio vulnificus interaction in the gills: Role of the RtxA13 toxin.</title>
        <authorList>
            <person name="Callol A."/>
            <person name="Pajuelo D."/>
            <person name="Ebbesson L."/>
            <person name="Teles M."/>
            <person name="MacKenzie S."/>
            <person name="Amaro C."/>
        </authorList>
    </citation>
    <scope>NUCLEOTIDE SEQUENCE</scope>
</reference>
<proteinExistence type="predicted"/>
<reference evidence="1" key="1">
    <citation type="submission" date="2014-11" db="EMBL/GenBank/DDBJ databases">
        <authorList>
            <person name="Amaro Gonzalez C."/>
        </authorList>
    </citation>
    <scope>NUCLEOTIDE SEQUENCE</scope>
</reference>
<name>A0A0E9R4F6_ANGAN</name>
<accession>A0A0E9R4F6</accession>
<protein>
    <submittedName>
        <fullName evidence="1">Uncharacterized protein</fullName>
    </submittedName>
</protein>
<organism evidence="1">
    <name type="scientific">Anguilla anguilla</name>
    <name type="common">European freshwater eel</name>
    <name type="synonym">Muraena anguilla</name>
    <dbReference type="NCBI Taxonomy" id="7936"/>
    <lineage>
        <taxon>Eukaryota</taxon>
        <taxon>Metazoa</taxon>
        <taxon>Chordata</taxon>
        <taxon>Craniata</taxon>
        <taxon>Vertebrata</taxon>
        <taxon>Euteleostomi</taxon>
        <taxon>Actinopterygii</taxon>
        <taxon>Neopterygii</taxon>
        <taxon>Teleostei</taxon>
        <taxon>Anguilliformes</taxon>
        <taxon>Anguillidae</taxon>
        <taxon>Anguilla</taxon>
    </lineage>
</organism>
<evidence type="ECO:0000313" key="1">
    <source>
        <dbReference type="EMBL" id="JAH23340.1"/>
    </source>
</evidence>
<dbReference type="EMBL" id="GBXM01085237">
    <property type="protein sequence ID" value="JAH23340.1"/>
    <property type="molecule type" value="Transcribed_RNA"/>
</dbReference>
<sequence length="25" mass="2760">MILSLDIHARLHYGGSYSSIKVISV</sequence>
<dbReference type="AlphaFoldDB" id="A0A0E9R4F6"/>